<name>A0AAN7A4G5_9PEZI</name>
<dbReference type="GO" id="GO:0005506">
    <property type="term" value="F:iron ion binding"/>
    <property type="evidence" value="ECO:0007669"/>
    <property type="project" value="InterPro"/>
</dbReference>
<evidence type="ECO:0000256" key="5">
    <source>
        <dbReference type="SAM" id="MobiDB-lite"/>
    </source>
</evidence>
<evidence type="ECO:0000256" key="3">
    <source>
        <dbReference type="ARBA" id="ARBA00022723"/>
    </source>
</evidence>
<dbReference type="GO" id="GO:0016705">
    <property type="term" value="F:oxidoreductase activity, acting on paired donors, with incorporation or reduction of molecular oxygen"/>
    <property type="evidence" value="ECO:0007669"/>
    <property type="project" value="InterPro"/>
</dbReference>
<dbReference type="InterPro" id="IPR036396">
    <property type="entry name" value="Cyt_P450_sf"/>
</dbReference>
<proteinExistence type="inferred from homology"/>
<evidence type="ECO:0000313" key="7">
    <source>
        <dbReference type="Proteomes" id="UP001302321"/>
    </source>
</evidence>
<dbReference type="SUPFAM" id="SSF48264">
    <property type="entry name" value="Cytochrome P450"/>
    <property type="match status" value="1"/>
</dbReference>
<comment type="caution">
    <text evidence="6">The sequence shown here is derived from an EMBL/GenBank/DDBJ whole genome shotgun (WGS) entry which is preliminary data.</text>
</comment>
<comment type="similarity">
    <text evidence="1">Belongs to the cytochrome P450 family.</text>
</comment>
<evidence type="ECO:0000256" key="4">
    <source>
        <dbReference type="ARBA" id="ARBA00023004"/>
    </source>
</evidence>
<dbReference type="InterPro" id="IPR050121">
    <property type="entry name" value="Cytochrome_P450_monoxygenase"/>
</dbReference>
<organism evidence="6 7">
    <name type="scientific">Triangularia setosa</name>
    <dbReference type="NCBI Taxonomy" id="2587417"/>
    <lineage>
        <taxon>Eukaryota</taxon>
        <taxon>Fungi</taxon>
        <taxon>Dikarya</taxon>
        <taxon>Ascomycota</taxon>
        <taxon>Pezizomycotina</taxon>
        <taxon>Sordariomycetes</taxon>
        <taxon>Sordariomycetidae</taxon>
        <taxon>Sordariales</taxon>
        <taxon>Podosporaceae</taxon>
        <taxon>Triangularia</taxon>
    </lineage>
</organism>
<dbReference type="Gene3D" id="1.10.630.10">
    <property type="entry name" value="Cytochrome P450"/>
    <property type="match status" value="1"/>
</dbReference>
<feature type="region of interest" description="Disordered" evidence="5">
    <location>
        <begin position="241"/>
        <end position="263"/>
    </location>
</feature>
<dbReference type="AlphaFoldDB" id="A0AAN7A4G5"/>
<protein>
    <submittedName>
        <fullName evidence="6">Cytochrome P450 E-class, group I</fullName>
    </submittedName>
</protein>
<keyword evidence="2" id="KW-0349">Heme</keyword>
<evidence type="ECO:0000256" key="1">
    <source>
        <dbReference type="ARBA" id="ARBA00010617"/>
    </source>
</evidence>
<reference evidence="6" key="1">
    <citation type="journal article" date="2023" name="Mol. Phylogenet. Evol.">
        <title>Genome-scale phylogeny and comparative genomics of the fungal order Sordariales.</title>
        <authorList>
            <person name="Hensen N."/>
            <person name="Bonometti L."/>
            <person name="Westerberg I."/>
            <person name="Brannstrom I.O."/>
            <person name="Guillou S."/>
            <person name="Cros-Aarteil S."/>
            <person name="Calhoun S."/>
            <person name="Haridas S."/>
            <person name="Kuo A."/>
            <person name="Mondo S."/>
            <person name="Pangilinan J."/>
            <person name="Riley R."/>
            <person name="LaButti K."/>
            <person name="Andreopoulos B."/>
            <person name="Lipzen A."/>
            <person name="Chen C."/>
            <person name="Yan M."/>
            <person name="Daum C."/>
            <person name="Ng V."/>
            <person name="Clum A."/>
            <person name="Steindorff A."/>
            <person name="Ohm R.A."/>
            <person name="Martin F."/>
            <person name="Silar P."/>
            <person name="Natvig D.O."/>
            <person name="Lalanne C."/>
            <person name="Gautier V."/>
            <person name="Ament-Velasquez S.L."/>
            <person name="Kruys A."/>
            <person name="Hutchinson M.I."/>
            <person name="Powell A.J."/>
            <person name="Barry K."/>
            <person name="Miller A.N."/>
            <person name="Grigoriev I.V."/>
            <person name="Debuchy R."/>
            <person name="Gladieux P."/>
            <person name="Hiltunen Thoren M."/>
            <person name="Johannesson H."/>
        </authorList>
    </citation>
    <scope>NUCLEOTIDE SEQUENCE</scope>
    <source>
        <strain evidence="6">CBS 892.96</strain>
    </source>
</reference>
<gene>
    <name evidence="6" type="ORF">QBC36DRAFT_348525</name>
</gene>
<dbReference type="PANTHER" id="PTHR24305">
    <property type="entry name" value="CYTOCHROME P450"/>
    <property type="match status" value="1"/>
</dbReference>
<keyword evidence="3" id="KW-0479">Metal-binding</keyword>
<accession>A0AAN7A4G5</accession>
<dbReference type="GO" id="GO:0020037">
    <property type="term" value="F:heme binding"/>
    <property type="evidence" value="ECO:0007669"/>
    <property type="project" value="InterPro"/>
</dbReference>
<sequence length="405" mass="45411">MSDIKFSLLLSLLELTTYHLTNHSLPILPPSHLTAQLLPLFLIHYPPLKLYCLFVYPFYFSPLRNIPTPSNDHPLLGQTLHLLRATSPVQTYVNYANAFPTLLVCSPQAHKEVLQTHCYKFKKPEIMYRFIGDSTRRGLLFAEGEKHKLTRRRLNGIFGPGRGNLVNGLYVKATIDVTGATILGVDLGNLRDKTINMDFLSSFRRSRIHELSQQPNYHNPVSNRADLLTMIMQGEISLTRREDDRGRNNKRIPPSPLPLFQPPLTNPLNSSQLLTFLAAGHETTTNALLWATYILAVQLQIQTSPRASLSSLFFSNNGHLPTYSNLTSTLTSTTSPAKSSAESLSDLTICNTFIPRGTTLLLLPFAMIEFKALLVELMSKFEFGMTEELEKLNGREMETANPGVG</sequence>
<evidence type="ECO:0000256" key="2">
    <source>
        <dbReference type="ARBA" id="ARBA00022617"/>
    </source>
</evidence>
<dbReference type="PANTHER" id="PTHR24305:SF166">
    <property type="entry name" value="CYTOCHROME P450 12A4, MITOCHONDRIAL-RELATED"/>
    <property type="match status" value="1"/>
</dbReference>
<feature type="compositionally biased region" description="Pro residues" evidence="5">
    <location>
        <begin position="253"/>
        <end position="263"/>
    </location>
</feature>
<evidence type="ECO:0000313" key="6">
    <source>
        <dbReference type="EMBL" id="KAK4173708.1"/>
    </source>
</evidence>
<dbReference type="Proteomes" id="UP001302321">
    <property type="component" value="Unassembled WGS sequence"/>
</dbReference>
<keyword evidence="4" id="KW-0408">Iron</keyword>
<keyword evidence="7" id="KW-1185">Reference proteome</keyword>
<dbReference type="GO" id="GO:0004497">
    <property type="term" value="F:monooxygenase activity"/>
    <property type="evidence" value="ECO:0007669"/>
    <property type="project" value="InterPro"/>
</dbReference>
<dbReference type="EMBL" id="MU866324">
    <property type="protein sequence ID" value="KAK4173708.1"/>
    <property type="molecule type" value="Genomic_DNA"/>
</dbReference>
<reference evidence="6" key="2">
    <citation type="submission" date="2023-05" db="EMBL/GenBank/DDBJ databases">
        <authorList>
            <consortium name="Lawrence Berkeley National Laboratory"/>
            <person name="Steindorff A."/>
            <person name="Hensen N."/>
            <person name="Bonometti L."/>
            <person name="Westerberg I."/>
            <person name="Brannstrom I.O."/>
            <person name="Guillou S."/>
            <person name="Cros-Aarteil S."/>
            <person name="Calhoun S."/>
            <person name="Haridas S."/>
            <person name="Kuo A."/>
            <person name="Mondo S."/>
            <person name="Pangilinan J."/>
            <person name="Riley R."/>
            <person name="Labutti K."/>
            <person name="Andreopoulos B."/>
            <person name="Lipzen A."/>
            <person name="Chen C."/>
            <person name="Yanf M."/>
            <person name="Daum C."/>
            <person name="Ng V."/>
            <person name="Clum A."/>
            <person name="Ohm R."/>
            <person name="Martin F."/>
            <person name="Silar P."/>
            <person name="Natvig D."/>
            <person name="Lalanne C."/>
            <person name="Gautier V."/>
            <person name="Ament-Velasquez S.L."/>
            <person name="Kruys A."/>
            <person name="Hutchinson M.I."/>
            <person name="Powell A.J."/>
            <person name="Barry K."/>
            <person name="Miller A.N."/>
            <person name="Grigoriev I.V."/>
            <person name="Debuchy R."/>
            <person name="Gladieux P."/>
            <person name="Thoren M.H."/>
            <person name="Johannesson H."/>
        </authorList>
    </citation>
    <scope>NUCLEOTIDE SEQUENCE</scope>
    <source>
        <strain evidence="6">CBS 892.96</strain>
    </source>
</reference>